<evidence type="ECO:0000256" key="8">
    <source>
        <dbReference type="PIRNR" id="PIRNR000094"/>
    </source>
</evidence>
<keyword evidence="8 10" id="KW-0520">NAD</keyword>
<evidence type="ECO:0000256" key="2">
    <source>
        <dbReference type="ARBA" id="ARBA00009233"/>
    </source>
</evidence>
<dbReference type="OrthoDB" id="9803628at2"/>
<dbReference type="GO" id="GO:0006633">
    <property type="term" value="P:fatty acid biosynthetic process"/>
    <property type="evidence" value="ECO:0007669"/>
    <property type="project" value="UniProtKB-KW"/>
</dbReference>
<feature type="binding site" evidence="10">
    <location>
        <position position="96"/>
    </location>
    <ligand>
        <name>NAD(+)</name>
        <dbReference type="ChEBI" id="CHEBI:57540"/>
    </ligand>
</feature>
<organism evidence="11 12">
    <name type="scientific">Actinomadura rubrisoli</name>
    <dbReference type="NCBI Taxonomy" id="2530368"/>
    <lineage>
        <taxon>Bacteria</taxon>
        <taxon>Bacillati</taxon>
        <taxon>Actinomycetota</taxon>
        <taxon>Actinomycetes</taxon>
        <taxon>Streptosporangiales</taxon>
        <taxon>Thermomonosporaceae</taxon>
        <taxon>Actinomadura</taxon>
    </lineage>
</organism>
<keyword evidence="5 8" id="KW-0560">Oxidoreductase</keyword>
<dbReference type="Pfam" id="PF13561">
    <property type="entry name" value="adh_short_C2"/>
    <property type="match status" value="1"/>
</dbReference>
<evidence type="ECO:0000256" key="7">
    <source>
        <dbReference type="ARBA" id="ARBA00023160"/>
    </source>
</evidence>
<evidence type="ECO:0000313" key="11">
    <source>
        <dbReference type="EMBL" id="TDD62953.1"/>
    </source>
</evidence>
<dbReference type="EC" id="1.3.1.9" evidence="8"/>
<evidence type="ECO:0000313" key="12">
    <source>
        <dbReference type="Proteomes" id="UP000294513"/>
    </source>
</evidence>
<dbReference type="UniPathway" id="UPA00915"/>
<gene>
    <name evidence="11" type="primary">fabI</name>
    <name evidence="11" type="ORF">E1298_44225</name>
</gene>
<sequence>MGILEGKRILVTGVLTDASIGFHVARIAQEQGAEVVLTAYPRPTLTARTAKRLPSGPDSPPPVLELDVTDAGQLGALAGNLRELGFDRIDGIMHAIAFAPQNALGGNFLETEWEDVATAVHASAFSLKSLTMACLPLMKEGGSVVGLDFDATKAWPVYDWMGVAKAGLESCARYLAKYLGPKGIRVNLVAAGPLATMAAKSIPGFEGMTEMWPHVAPLGWDIKDSEPTARACAALLSDWFPATTGEILHVDGGLHAIGAASSQTAGA</sequence>
<dbReference type="GO" id="GO:0004318">
    <property type="term" value="F:enoyl-[acyl-carrier-protein] reductase (NADH) activity"/>
    <property type="evidence" value="ECO:0007669"/>
    <property type="project" value="UniProtKB-EC"/>
</dbReference>
<dbReference type="PIRSF" id="PIRSF000094">
    <property type="entry name" value="Enoyl-ACP_rdct"/>
    <property type="match status" value="1"/>
</dbReference>
<dbReference type="PANTHER" id="PTHR43159:SF2">
    <property type="entry name" value="ENOYL-[ACYL-CARRIER-PROTEIN] REDUCTASE [NADH], CHLOROPLASTIC"/>
    <property type="match status" value="1"/>
</dbReference>
<dbReference type="InterPro" id="IPR002347">
    <property type="entry name" value="SDR_fam"/>
</dbReference>
<name>A0A4R4ZUX3_9ACTN</name>
<comment type="caution">
    <text evidence="11">The sequence shown here is derived from an EMBL/GenBank/DDBJ whole genome shotgun (WGS) entry which is preliminary data.</text>
</comment>
<evidence type="ECO:0000256" key="5">
    <source>
        <dbReference type="ARBA" id="ARBA00023002"/>
    </source>
</evidence>
<feature type="binding site" evidence="10">
    <location>
        <begin position="67"/>
        <end position="68"/>
    </location>
    <ligand>
        <name>NAD(+)</name>
        <dbReference type="ChEBI" id="CHEBI:57540"/>
    </ligand>
</feature>
<keyword evidence="6" id="KW-0443">Lipid metabolism</keyword>
<dbReference type="RefSeq" id="WP_131903356.1">
    <property type="nucleotide sequence ID" value="NZ_SMKU01000512.1"/>
</dbReference>
<dbReference type="InterPro" id="IPR014358">
    <property type="entry name" value="Enoyl-ACP_Rdtase_NADH"/>
</dbReference>
<feature type="binding site" evidence="10">
    <location>
        <position position="165"/>
    </location>
    <ligand>
        <name>NAD(+)</name>
        <dbReference type="ChEBI" id="CHEBI:57540"/>
    </ligand>
</feature>
<evidence type="ECO:0000256" key="10">
    <source>
        <dbReference type="PIRSR" id="PIRSR000094-3"/>
    </source>
</evidence>
<dbReference type="SUPFAM" id="SSF51735">
    <property type="entry name" value="NAD(P)-binding Rossmann-fold domains"/>
    <property type="match status" value="1"/>
</dbReference>
<dbReference type="Proteomes" id="UP000294513">
    <property type="component" value="Unassembled WGS sequence"/>
</dbReference>
<feature type="binding site" evidence="10">
    <location>
        <begin position="19"/>
        <end position="20"/>
    </location>
    <ligand>
        <name>NAD(+)</name>
        <dbReference type="ChEBI" id="CHEBI:57540"/>
    </ligand>
</feature>
<feature type="binding site" evidence="9">
    <location>
        <position position="99"/>
    </location>
    <ligand>
        <name>substrate</name>
    </ligand>
</feature>
<keyword evidence="12" id="KW-1185">Reference proteome</keyword>
<comment type="catalytic activity">
    <reaction evidence="8">
        <text>a 2,3-saturated acyl-[ACP] + NAD(+) = a (2E)-enoyl-[ACP] + NADH + H(+)</text>
        <dbReference type="Rhea" id="RHEA:10240"/>
        <dbReference type="Rhea" id="RHEA-COMP:9925"/>
        <dbReference type="Rhea" id="RHEA-COMP:9926"/>
        <dbReference type="ChEBI" id="CHEBI:15378"/>
        <dbReference type="ChEBI" id="CHEBI:57540"/>
        <dbReference type="ChEBI" id="CHEBI:57945"/>
        <dbReference type="ChEBI" id="CHEBI:78784"/>
        <dbReference type="ChEBI" id="CHEBI:78785"/>
        <dbReference type="EC" id="1.3.1.9"/>
    </reaction>
</comment>
<keyword evidence="3 8" id="KW-0444">Lipid biosynthesis</keyword>
<dbReference type="AlphaFoldDB" id="A0A4R4ZUX3"/>
<comment type="pathway">
    <text evidence="1">Lipid metabolism.</text>
</comment>
<reference evidence="11 12" key="1">
    <citation type="submission" date="2019-03" db="EMBL/GenBank/DDBJ databases">
        <title>Draft genome sequences of novel Actinobacteria.</title>
        <authorList>
            <person name="Sahin N."/>
            <person name="Ay H."/>
            <person name="Saygin H."/>
        </authorList>
    </citation>
    <scope>NUCLEOTIDE SEQUENCE [LARGE SCALE GENOMIC DNA]</scope>
    <source>
        <strain evidence="11 12">H3C3</strain>
    </source>
</reference>
<feature type="binding site" evidence="10">
    <location>
        <position position="13"/>
    </location>
    <ligand>
        <name>NAD(+)</name>
        <dbReference type="ChEBI" id="CHEBI:57540"/>
    </ligand>
</feature>
<keyword evidence="7 8" id="KW-0275">Fatty acid biosynthesis</keyword>
<keyword evidence="4" id="KW-0276">Fatty acid metabolism</keyword>
<dbReference type="EMBL" id="SMKU01000512">
    <property type="protein sequence ID" value="TDD62953.1"/>
    <property type="molecule type" value="Genomic_DNA"/>
</dbReference>
<dbReference type="PANTHER" id="PTHR43159">
    <property type="entry name" value="ENOYL-[ACYL-CARRIER-PROTEIN] REDUCTASE"/>
    <property type="match status" value="1"/>
</dbReference>
<evidence type="ECO:0000256" key="1">
    <source>
        <dbReference type="ARBA" id="ARBA00005189"/>
    </source>
</evidence>
<dbReference type="Gene3D" id="3.40.50.720">
    <property type="entry name" value="NAD(P)-binding Rossmann-like Domain"/>
    <property type="match status" value="1"/>
</dbReference>
<evidence type="ECO:0000256" key="9">
    <source>
        <dbReference type="PIRSR" id="PIRSR000094-2"/>
    </source>
</evidence>
<comment type="similarity">
    <text evidence="2 8">Belongs to the short-chain dehydrogenases/reductases (SDR) family. FabI subfamily.</text>
</comment>
<proteinExistence type="inferred from homology"/>
<dbReference type="InterPro" id="IPR036291">
    <property type="entry name" value="NAD(P)-bd_dom_sf"/>
</dbReference>
<dbReference type="NCBIfam" id="NF005908">
    <property type="entry name" value="PRK07889.1"/>
    <property type="match status" value="1"/>
</dbReference>
<evidence type="ECO:0000256" key="6">
    <source>
        <dbReference type="ARBA" id="ARBA00023098"/>
    </source>
</evidence>
<evidence type="ECO:0000256" key="3">
    <source>
        <dbReference type="ARBA" id="ARBA00022516"/>
    </source>
</evidence>
<protein>
    <recommendedName>
        <fullName evidence="8">Enoyl-[acyl-carrier-protein] reductase [NADH]</fullName>
        <ecNumber evidence="8">1.3.1.9</ecNumber>
    </recommendedName>
</protein>
<accession>A0A4R4ZUX3</accession>
<evidence type="ECO:0000256" key="4">
    <source>
        <dbReference type="ARBA" id="ARBA00022832"/>
    </source>
</evidence>